<gene>
    <name evidence="1" type="primary">pilM</name>
    <name evidence="1" type="ORF">HF854_05945</name>
</gene>
<name>A0A848CBT0_9BACT</name>
<accession>A0A848CBT0</accession>
<dbReference type="Gene3D" id="3.30.1300.90">
    <property type="entry name" value="PilM protein, N-terminal domain"/>
    <property type="match status" value="1"/>
</dbReference>
<dbReference type="Pfam" id="PF07419">
    <property type="entry name" value="PilM"/>
    <property type="match status" value="1"/>
</dbReference>
<evidence type="ECO:0000313" key="1">
    <source>
        <dbReference type="EMBL" id="NME52075.1"/>
    </source>
</evidence>
<protein>
    <submittedName>
        <fullName evidence="1">Type IV pilus biogenesis protein PilM</fullName>
    </submittedName>
</protein>
<proteinExistence type="predicted"/>
<reference evidence="1 2" key="1">
    <citation type="submission" date="2020-04" db="EMBL/GenBank/DDBJ databases">
        <authorList>
            <person name="Hitch T.C.A."/>
            <person name="Wylensek D."/>
            <person name="Clavel T."/>
        </authorList>
    </citation>
    <scope>NUCLEOTIDE SEQUENCE [LARGE SCALE GENOMIC DNA]</scope>
    <source>
        <strain evidence="1 2">PG-251-APC-1</strain>
    </source>
</reference>
<dbReference type="RefSeq" id="WP_168935471.1">
    <property type="nucleotide sequence ID" value="NZ_JABAFY010000016.1"/>
</dbReference>
<comment type="caution">
    <text evidence="1">The sequence shown here is derived from an EMBL/GenBank/DDBJ whole genome shotgun (WGS) entry which is preliminary data.</text>
</comment>
<evidence type="ECO:0000313" key="2">
    <source>
        <dbReference type="Proteomes" id="UP000522333"/>
    </source>
</evidence>
<dbReference type="AlphaFoldDB" id="A0A848CBT0"/>
<organism evidence="1 2">
    <name type="scientific">Desulfovibrio piger</name>
    <dbReference type="NCBI Taxonomy" id="901"/>
    <lineage>
        <taxon>Bacteria</taxon>
        <taxon>Pseudomonadati</taxon>
        <taxon>Thermodesulfobacteriota</taxon>
        <taxon>Desulfovibrionia</taxon>
        <taxon>Desulfovibrionales</taxon>
        <taxon>Desulfovibrionaceae</taxon>
        <taxon>Desulfovibrio</taxon>
    </lineage>
</organism>
<sequence>MKPVVFLIFLIGVGAMIQRTVDFSSEESSFSAIAVNYAIYRNEVFRYVYENNGLSGDIPLAVLDLPESWRALRNWRARVDAGRCYVYGDASMQEIMAVRQLFRGSFALGMASNGRLIPVMGNVITVPAFIPNGSLVSVTEIDR</sequence>
<dbReference type="InterPro" id="IPR009987">
    <property type="entry name" value="IM_PilM"/>
</dbReference>
<dbReference type="InterPro" id="IPR041883">
    <property type="entry name" value="PilM_N-ter"/>
</dbReference>
<dbReference type="Proteomes" id="UP000522333">
    <property type="component" value="Unassembled WGS sequence"/>
</dbReference>
<dbReference type="EMBL" id="JABAFY010000016">
    <property type="protein sequence ID" value="NME52075.1"/>
    <property type="molecule type" value="Genomic_DNA"/>
</dbReference>